<organism evidence="2 3">
    <name type="scientific">Metaclostridioides mangenotii</name>
    <dbReference type="NCBI Taxonomy" id="1540"/>
    <lineage>
        <taxon>Bacteria</taxon>
        <taxon>Bacillati</taxon>
        <taxon>Bacillota</taxon>
        <taxon>Clostridia</taxon>
        <taxon>Peptostreptococcales</taxon>
        <taxon>Peptostreptococcaceae</taxon>
        <taxon>Metaclostridioides</taxon>
    </lineage>
</organism>
<dbReference type="PANTHER" id="PTHR12558:SF13">
    <property type="entry name" value="CELL DIVISION CYCLE PROTEIN 27 HOMOLOG"/>
    <property type="match status" value="1"/>
</dbReference>
<dbReference type="EMBL" id="JAGGJX010000005">
    <property type="protein sequence ID" value="MBP1855925.1"/>
    <property type="molecule type" value="Genomic_DNA"/>
</dbReference>
<dbReference type="SUPFAM" id="SSF48452">
    <property type="entry name" value="TPR-like"/>
    <property type="match status" value="1"/>
</dbReference>
<dbReference type="InterPro" id="IPR019734">
    <property type="entry name" value="TPR_rpt"/>
</dbReference>
<feature type="repeat" description="TPR" evidence="1">
    <location>
        <begin position="333"/>
        <end position="366"/>
    </location>
</feature>
<evidence type="ECO:0000256" key="1">
    <source>
        <dbReference type="PROSITE-ProRule" id="PRU00339"/>
    </source>
</evidence>
<proteinExistence type="predicted"/>
<dbReference type="Proteomes" id="UP000767291">
    <property type="component" value="Unassembled WGS sequence"/>
</dbReference>
<dbReference type="Pfam" id="PF00515">
    <property type="entry name" value="TPR_1"/>
    <property type="match status" value="1"/>
</dbReference>
<dbReference type="InterPro" id="IPR011990">
    <property type="entry name" value="TPR-like_helical_dom_sf"/>
</dbReference>
<reference evidence="2 3" key="1">
    <citation type="submission" date="2021-03" db="EMBL/GenBank/DDBJ databases">
        <title>Genomic Encyclopedia of Type Strains, Phase IV (KMG-IV): sequencing the most valuable type-strain genomes for metagenomic binning, comparative biology and taxonomic classification.</title>
        <authorList>
            <person name="Goeker M."/>
        </authorList>
    </citation>
    <scope>NUCLEOTIDE SEQUENCE [LARGE SCALE GENOMIC DNA]</scope>
    <source>
        <strain evidence="2 3">DSM 1289</strain>
    </source>
</reference>
<protein>
    <submittedName>
        <fullName evidence="2">Tetratricopeptide (TPR) repeat protein</fullName>
    </submittedName>
</protein>
<dbReference type="PROSITE" id="PS50293">
    <property type="entry name" value="TPR_REGION"/>
    <property type="match status" value="1"/>
</dbReference>
<evidence type="ECO:0000313" key="2">
    <source>
        <dbReference type="EMBL" id="MBP1855925.1"/>
    </source>
</evidence>
<feature type="repeat" description="TPR" evidence="1">
    <location>
        <begin position="266"/>
        <end position="299"/>
    </location>
</feature>
<dbReference type="RefSeq" id="WP_209457311.1">
    <property type="nucleotide sequence ID" value="NZ_BAAACS010000019.1"/>
</dbReference>
<keyword evidence="3" id="KW-1185">Reference proteome</keyword>
<keyword evidence="1" id="KW-0802">TPR repeat</keyword>
<evidence type="ECO:0000313" key="3">
    <source>
        <dbReference type="Proteomes" id="UP000767291"/>
    </source>
</evidence>
<dbReference type="Pfam" id="PF13432">
    <property type="entry name" value="TPR_16"/>
    <property type="match status" value="1"/>
</dbReference>
<feature type="repeat" description="TPR" evidence="1">
    <location>
        <begin position="184"/>
        <end position="217"/>
    </location>
</feature>
<dbReference type="PROSITE" id="PS50005">
    <property type="entry name" value="TPR"/>
    <property type="match status" value="3"/>
</dbReference>
<gene>
    <name evidence="2" type="ORF">J2Z43_002326</name>
</gene>
<name>A0ABS4EDA5_9FIRM</name>
<dbReference type="PANTHER" id="PTHR12558">
    <property type="entry name" value="CELL DIVISION CYCLE 16,23,27"/>
    <property type="match status" value="1"/>
</dbReference>
<accession>A0ABS4EDA5</accession>
<dbReference type="SMART" id="SM00028">
    <property type="entry name" value="TPR"/>
    <property type="match status" value="4"/>
</dbReference>
<comment type="caution">
    <text evidence="2">The sequence shown here is derived from an EMBL/GenBank/DDBJ whole genome shotgun (WGS) entry which is preliminary data.</text>
</comment>
<dbReference type="Gene3D" id="1.25.40.10">
    <property type="entry name" value="Tetratricopeptide repeat domain"/>
    <property type="match status" value="2"/>
</dbReference>
<sequence length="381" mass="44031">MKFLIEKYILGKAEELAFITIKDDSDFHLDGYEIPRGGIDVPIKNEVLVKGIKENTAQDRISSMSLADAMIFIMGIDSNFKHNIEYEKFLKALESKTDLDLKAYMGFMSRKYFEIGEYKDALIYLKALITMFSEDLDGIYHYAIVCQELAKQYQKDTEEEAMGKFLLEAVDKLEKVVDIDESFALAYYHLGYHYYNQAQYTKSKLTWEKAISLGIEEDLYAELQENLGKMDFKVQYEQGYNLIFQGKGKEGLEKLLPLEEEYSDWWNLLFMIGLGYKDIGDVEDAKKYFEKILILKPEQVDAMVELGLLEAQTGNLNGAIEFFQKAAKLKEDPEILCNLGMAYLNNGELNEAIYYVEHAHELNPEDEVTIACLHEINKFRQ</sequence>